<keyword evidence="1" id="KW-0472">Membrane</keyword>
<comment type="caution">
    <text evidence="3">The sequence shown here is derived from an EMBL/GenBank/DDBJ whole genome shotgun (WGS) entry which is preliminary data.</text>
</comment>
<feature type="domain" description="TadE-like" evidence="2">
    <location>
        <begin position="13"/>
        <end position="55"/>
    </location>
</feature>
<evidence type="ECO:0000259" key="2">
    <source>
        <dbReference type="Pfam" id="PF07811"/>
    </source>
</evidence>
<gene>
    <name evidence="3" type="ORF">DEP91_12460</name>
</gene>
<proteinExistence type="predicted"/>
<dbReference type="Pfam" id="PF07811">
    <property type="entry name" value="TadE"/>
    <property type="match status" value="1"/>
</dbReference>
<accession>A0A3D0WDZ8</accession>
<evidence type="ECO:0000313" key="4">
    <source>
        <dbReference type="Proteomes" id="UP000262699"/>
    </source>
</evidence>
<evidence type="ECO:0000256" key="1">
    <source>
        <dbReference type="SAM" id="Phobius"/>
    </source>
</evidence>
<feature type="transmembrane region" description="Helical" evidence="1">
    <location>
        <begin position="20"/>
        <end position="41"/>
    </location>
</feature>
<name>A0A3D0WDZ8_9SPHN</name>
<dbReference type="EMBL" id="DOYJ01000352">
    <property type="protein sequence ID" value="HCB76961.1"/>
    <property type="molecule type" value="Genomic_DNA"/>
</dbReference>
<reference evidence="3 4" key="1">
    <citation type="journal article" date="2018" name="Nat. Biotechnol.">
        <title>A standardized bacterial taxonomy based on genome phylogeny substantially revises the tree of life.</title>
        <authorList>
            <person name="Parks D.H."/>
            <person name="Chuvochina M."/>
            <person name="Waite D.W."/>
            <person name="Rinke C."/>
            <person name="Skarshewski A."/>
            <person name="Chaumeil P.A."/>
            <person name="Hugenholtz P."/>
        </authorList>
    </citation>
    <scope>NUCLEOTIDE SEQUENCE [LARGE SCALE GENOMIC DNA]</scope>
    <source>
        <strain evidence="3">UBA9015</strain>
    </source>
</reference>
<evidence type="ECO:0000313" key="3">
    <source>
        <dbReference type="EMBL" id="HCB76961.1"/>
    </source>
</evidence>
<organism evidence="3 4">
    <name type="scientific">Sphingomonas bacterium</name>
    <dbReference type="NCBI Taxonomy" id="1895847"/>
    <lineage>
        <taxon>Bacteria</taxon>
        <taxon>Pseudomonadati</taxon>
        <taxon>Pseudomonadota</taxon>
        <taxon>Alphaproteobacteria</taxon>
        <taxon>Sphingomonadales</taxon>
        <taxon>Sphingomonadaceae</taxon>
        <taxon>Sphingomonas</taxon>
    </lineage>
</organism>
<keyword evidence="1" id="KW-0812">Transmembrane</keyword>
<protein>
    <submittedName>
        <fullName evidence="3">Pilus assembly protein TadE</fullName>
    </submittedName>
</protein>
<dbReference type="InterPro" id="IPR012495">
    <property type="entry name" value="TadE-like_dom"/>
</dbReference>
<sequence length="137" mass="14328">MPMVHPFGSDRRGTALVEFALLSPILIALLFGMLGYGQYFLTAHTLQQLANDAARAAIVGQTAAERVTLARASVTQGLANAAVAKPGEVSSAVAEADGRVTVTLAVDTRALSLLRSGLVPMPEPVIERRAVAEVADF</sequence>
<keyword evidence="1" id="KW-1133">Transmembrane helix</keyword>
<dbReference type="AlphaFoldDB" id="A0A3D0WDZ8"/>
<dbReference type="Proteomes" id="UP000262699">
    <property type="component" value="Unassembled WGS sequence"/>
</dbReference>